<organism evidence="3 4">
    <name type="scientific">Papaver atlanticum</name>
    <dbReference type="NCBI Taxonomy" id="357466"/>
    <lineage>
        <taxon>Eukaryota</taxon>
        <taxon>Viridiplantae</taxon>
        <taxon>Streptophyta</taxon>
        <taxon>Embryophyta</taxon>
        <taxon>Tracheophyta</taxon>
        <taxon>Spermatophyta</taxon>
        <taxon>Magnoliopsida</taxon>
        <taxon>Ranunculales</taxon>
        <taxon>Papaveraceae</taxon>
        <taxon>Papaveroideae</taxon>
        <taxon>Papaver</taxon>
    </lineage>
</organism>
<dbReference type="PANTHER" id="PTHR47568">
    <property type="match status" value="1"/>
</dbReference>
<dbReference type="GO" id="GO:0008270">
    <property type="term" value="F:zinc ion binding"/>
    <property type="evidence" value="ECO:0007669"/>
    <property type="project" value="UniProtKB-KW"/>
</dbReference>
<evidence type="ECO:0000313" key="4">
    <source>
        <dbReference type="Proteomes" id="UP001202328"/>
    </source>
</evidence>
<keyword evidence="4" id="KW-1185">Reference proteome</keyword>
<name>A0AAD4SEI2_9MAGN</name>
<dbReference type="Pfam" id="PF13920">
    <property type="entry name" value="zf-C3HC4_3"/>
    <property type="match status" value="1"/>
</dbReference>
<dbReference type="GO" id="GO:0016567">
    <property type="term" value="P:protein ubiquitination"/>
    <property type="evidence" value="ECO:0007669"/>
    <property type="project" value="InterPro"/>
</dbReference>
<evidence type="ECO:0000313" key="3">
    <source>
        <dbReference type="EMBL" id="KAI3903471.1"/>
    </source>
</evidence>
<dbReference type="AlphaFoldDB" id="A0AAD4SEI2"/>
<comment type="caution">
    <text evidence="3">The sequence shown here is derived from an EMBL/GenBank/DDBJ whole genome shotgun (WGS) entry which is preliminary data.</text>
</comment>
<dbReference type="Gene3D" id="3.30.40.10">
    <property type="entry name" value="Zinc/RING finger domain, C3HC4 (zinc finger)"/>
    <property type="match status" value="1"/>
</dbReference>
<keyword evidence="1" id="KW-0862">Zinc</keyword>
<dbReference type="InterPro" id="IPR044231">
    <property type="entry name" value="SP1/SPL1"/>
</dbReference>
<dbReference type="InterPro" id="IPR001841">
    <property type="entry name" value="Znf_RING"/>
</dbReference>
<evidence type="ECO:0000259" key="2">
    <source>
        <dbReference type="PROSITE" id="PS50089"/>
    </source>
</evidence>
<reference evidence="3" key="1">
    <citation type="submission" date="2022-04" db="EMBL/GenBank/DDBJ databases">
        <title>A functionally conserved STORR gene fusion in Papaver species that diverged 16.8 million years ago.</title>
        <authorList>
            <person name="Catania T."/>
        </authorList>
    </citation>
    <scope>NUCLEOTIDE SEQUENCE</scope>
    <source>
        <strain evidence="3">S-188037</strain>
    </source>
</reference>
<protein>
    <recommendedName>
        <fullName evidence="2">RING-type domain-containing protein</fullName>
    </recommendedName>
</protein>
<proteinExistence type="predicted"/>
<sequence>MMELYWVAAEVNCAGKRSEHSVVDQKAKKTSLGFAETRGCSALRVLAATVAQRLQLDNEDSNGKTETETSKKDRLMPDLCIICLEQEYNAVFVPCGHMCCCTTCSSHLTSWPLCRRRIEQVIKTFCH</sequence>
<dbReference type="PROSITE" id="PS50089">
    <property type="entry name" value="ZF_RING_2"/>
    <property type="match status" value="1"/>
</dbReference>
<feature type="domain" description="RING-type" evidence="2">
    <location>
        <begin position="80"/>
        <end position="115"/>
    </location>
</feature>
<dbReference type="EMBL" id="JAJJMB010011222">
    <property type="protein sequence ID" value="KAI3903471.1"/>
    <property type="molecule type" value="Genomic_DNA"/>
</dbReference>
<dbReference type="InterPro" id="IPR013083">
    <property type="entry name" value="Znf_RING/FYVE/PHD"/>
</dbReference>
<gene>
    <name evidence="3" type="ORF">MKW98_032125</name>
</gene>
<evidence type="ECO:0000256" key="1">
    <source>
        <dbReference type="PROSITE-ProRule" id="PRU00175"/>
    </source>
</evidence>
<dbReference type="Proteomes" id="UP001202328">
    <property type="component" value="Unassembled WGS sequence"/>
</dbReference>
<dbReference type="PANTHER" id="PTHR47568:SF2">
    <property type="entry name" value="E3 UBIQUITIN-PROTEIN LIGASE SP1-RELATED"/>
    <property type="match status" value="1"/>
</dbReference>
<dbReference type="GO" id="GO:0004842">
    <property type="term" value="F:ubiquitin-protein transferase activity"/>
    <property type="evidence" value="ECO:0007669"/>
    <property type="project" value="InterPro"/>
</dbReference>
<keyword evidence="1" id="KW-0479">Metal-binding</keyword>
<keyword evidence="1" id="KW-0863">Zinc-finger</keyword>
<accession>A0AAD4SEI2</accession>